<reference evidence="1" key="1">
    <citation type="submission" date="2021-01" db="EMBL/GenBank/DDBJ databases">
        <authorList>
            <consortium name="Genoscope - CEA"/>
            <person name="William W."/>
        </authorList>
    </citation>
    <scope>NUCLEOTIDE SEQUENCE</scope>
</reference>
<dbReference type="AlphaFoldDB" id="A0A817AZR5"/>
<organism evidence="1">
    <name type="scientific">Brassica napus</name>
    <name type="common">Rape</name>
    <dbReference type="NCBI Taxonomy" id="3708"/>
    <lineage>
        <taxon>Eukaryota</taxon>
        <taxon>Viridiplantae</taxon>
        <taxon>Streptophyta</taxon>
        <taxon>Embryophyta</taxon>
        <taxon>Tracheophyta</taxon>
        <taxon>Spermatophyta</taxon>
        <taxon>Magnoliopsida</taxon>
        <taxon>eudicotyledons</taxon>
        <taxon>Gunneridae</taxon>
        <taxon>Pentapetalae</taxon>
        <taxon>rosids</taxon>
        <taxon>malvids</taxon>
        <taxon>Brassicales</taxon>
        <taxon>Brassicaceae</taxon>
        <taxon>Brassiceae</taxon>
        <taxon>Brassica</taxon>
    </lineage>
</organism>
<name>A0A817AZR5_BRANA</name>
<protein>
    <submittedName>
        <fullName evidence="1">(rape) hypothetical protein</fullName>
    </submittedName>
</protein>
<gene>
    <name evidence="1" type="ORF">DARMORV10_A10P14950.1</name>
</gene>
<dbReference type="EMBL" id="HG994364">
    <property type="protein sequence ID" value="CAF2331738.1"/>
    <property type="molecule type" value="Genomic_DNA"/>
</dbReference>
<evidence type="ECO:0000313" key="1">
    <source>
        <dbReference type="EMBL" id="CAF2331738.1"/>
    </source>
</evidence>
<sequence>MGGGGSAVVWSDDSADLKTFAFFCWGSLVVARGSGACAVTAQVAVCRDGMWEATSASCRLRFRSCPSF</sequence>
<accession>A0A817AZR5</accession>
<dbReference type="Proteomes" id="UP001295469">
    <property type="component" value="Chromosome A10"/>
</dbReference>
<proteinExistence type="predicted"/>